<evidence type="ECO:0000313" key="1">
    <source>
        <dbReference type="EMBL" id="TKR25687.1"/>
    </source>
</evidence>
<dbReference type="OrthoDB" id="342621at2157"/>
<sequence length="407" mass="45290">MLTEATPEFELLARCVRPDGAVATGERLDAVLARDPDWDRVLELGRRHGVTPLLNRGVQELDASEAGIGVPERVRSALTERTRSTAMRNIRSASELRELLEAFEARGVRALPFKGPVLEAFAHGEIGMRAYGDLDVLVPREDVTAAVDVLEAAGYEWVDAPRLDDAAILGGPFTKPLVAEYELQRDRANVEVRWRIGDADQPFAPDVETCWERRETVAVAGYDVPALAPEDRLRMLAFHGTKHKWHLLKWACDFVAALAATDVDWPDLLAEARRHGDERRLLIGAALIDRLFDVSVPDAVRSRVEADSRADRLAAAAVEELCAERTTRPERRDRVAYTARATDSVGDSLRTVLYHSRLHPGLSEYRLVPLPGALHPIYYLVLPLRLLAERSPFSLGEARDEGPIDRV</sequence>
<proteinExistence type="predicted"/>
<reference evidence="1 2" key="1">
    <citation type="submission" date="2019-04" db="EMBL/GenBank/DDBJ databases">
        <title>Natronomonas sp. F20-122 a newhaloarchaeon isolated from a saline saltern of Isla Bacuta, Huelva, Spain.</title>
        <authorList>
            <person name="Duran-Viseras A."/>
            <person name="Sanchez-Porro C."/>
            <person name="Ventosa A."/>
        </authorList>
    </citation>
    <scope>NUCLEOTIDE SEQUENCE [LARGE SCALE GENOMIC DNA]</scope>
    <source>
        <strain evidence="1 2">F20-122</strain>
    </source>
</reference>
<keyword evidence="2" id="KW-1185">Reference proteome</keyword>
<evidence type="ECO:0000313" key="2">
    <source>
        <dbReference type="Proteomes" id="UP000308037"/>
    </source>
</evidence>
<protein>
    <recommendedName>
        <fullName evidence="3">Nucleotidyltransferase family protein</fullName>
    </recommendedName>
</protein>
<comment type="caution">
    <text evidence="1">The sequence shown here is derived from an EMBL/GenBank/DDBJ whole genome shotgun (WGS) entry which is preliminary data.</text>
</comment>
<dbReference type="RefSeq" id="WP_137276694.1">
    <property type="nucleotide sequence ID" value="NZ_QKNX01000003.1"/>
</dbReference>
<evidence type="ECO:0008006" key="3">
    <source>
        <dbReference type="Google" id="ProtNLM"/>
    </source>
</evidence>
<gene>
    <name evidence="1" type="ORF">DM868_09760</name>
</gene>
<dbReference type="EMBL" id="QKNX01000003">
    <property type="protein sequence ID" value="TKR25687.1"/>
    <property type="molecule type" value="Genomic_DNA"/>
</dbReference>
<organism evidence="1 2">
    <name type="scientific">Natronomonas salsuginis</name>
    <dbReference type="NCBI Taxonomy" id="2217661"/>
    <lineage>
        <taxon>Archaea</taxon>
        <taxon>Methanobacteriati</taxon>
        <taxon>Methanobacteriota</taxon>
        <taxon>Stenosarchaea group</taxon>
        <taxon>Halobacteria</taxon>
        <taxon>Halobacteriales</taxon>
        <taxon>Natronomonadaceae</taxon>
        <taxon>Natronomonas</taxon>
    </lineage>
</organism>
<dbReference type="Proteomes" id="UP000308037">
    <property type="component" value="Unassembled WGS sequence"/>
</dbReference>
<dbReference type="Gene3D" id="3.30.460.40">
    <property type="match status" value="1"/>
</dbReference>
<accession>A0A4U5JDI8</accession>
<dbReference type="InterPro" id="IPR039498">
    <property type="entry name" value="NTP_transf_5"/>
</dbReference>
<dbReference type="Pfam" id="PF14907">
    <property type="entry name" value="NTP_transf_5"/>
    <property type="match status" value="1"/>
</dbReference>
<dbReference type="AlphaFoldDB" id="A0A4U5JDI8"/>
<name>A0A4U5JDI8_9EURY</name>